<protein>
    <submittedName>
        <fullName evidence="1">Uncharacterized protein</fullName>
    </submittedName>
</protein>
<sequence>MGSCLTHYSAPSSVYVKDDSDRVFIIRTPVSEQKVRAFHRIYSVNTGKECATQFARGDSFSRVSITRPHGKVDTPKPCA</sequence>
<dbReference type="Proteomes" id="UP000233551">
    <property type="component" value="Unassembled WGS sequence"/>
</dbReference>
<dbReference type="AlphaFoldDB" id="A0A2I0L9M5"/>
<dbReference type="EMBL" id="PGOL01000093">
    <property type="protein sequence ID" value="PKI77389.1"/>
    <property type="molecule type" value="Genomic_DNA"/>
</dbReference>
<gene>
    <name evidence="1" type="ORF">CRG98_002219</name>
</gene>
<reference evidence="1 2" key="1">
    <citation type="submission" date="2017-11" db="EMBL/GenBank/DDBJ databases">
        <title>De-novo sequencing of pomegranate (Punica granatum L.) genome.</title>
        <authorList>
            <person name="Akparov Z."/>
            <person name="Amiraslanov A."/>
            <person name="Hajiyeva S."/>
            <person name="Abbasov M."/>
            <person name="Kaur K."/>
            <person name="Hamwieh A."/>
            <person name="Solovyev V."/>
            <person name="Salamov A."/>
            <person name="Braich B."/>
            <person name="Kosarev P."/>
            <person name="Mahmoud A."/>
            <person name="Hajiyev E."/>
            <person name="Babayeva S."/>
            <person name="Izzatullayeva V."/>
            <person name="Mammadov A."/>
            <person name="Mammadov A."/>
            <person name="Sharifova S."/>
            <person name="Ojaghi J."/>
            <person name="Eynullazada K."/>
            <person name="Bayramov B."/>
            <person name="Abdulazimova A."/>
            <person name="Shahmuradov I."/>
        </authorList>
    </citation>
    <scope>NUCLEOTIDE SEQUENCE [LARGE SCALE GENOMIC DNA]</scope>
    <source>
        <strain evidence="2">cv. AG2017</strain>
        <tissue evidence="1">Leaf</tissue>
    </source>
</reference>
<comment type="caution">
    <text evidence="1">The sequence shown here is derived from an EMBL/GenBank/DDBJ whole genome shotgun (WGS) entry which is preliminary data.</text>
</comment>
<name>A0A2I0L9M5_PUNGR</name>
<accession>A0A2I0L9M5</accession>
<proteinExistence type="predicted"/>
<organism evidence="1 2">
    <name type="scientific">Punica granatum</name>
    <name type="common">Pomegranate</name>
    <dbReference type="NCBI Taxonomy" id="22663"/>
    <lineage>
        <taxon>Eukaryota</taxon>
        <taxon>Viridiplantae</taxon>
        <taxon>Streptophyta</taxon>
        <taxon>Embryophyta</taxon>
        <taxon>Tracheophyta</taxon>
        <taxon>Spermatophyta</taxon>
        <taxon>Magnoliopsida</taxon>
        <taxon>eudicotyledons</taxon>
        <taxon>Gunneridae</taxon>
        <taxon>Pentapetalae</taxon>
        <taxon>rosids</taxon>
        <taxon>malvids</taxon>
        <taxon>Myrtales</taxon>
        <taxon>Lythraceae</taxon>
        <taxon>Punica</taxon>
    </lineage>
</organism>
<evidence type="ECO:0000313" key="1">
    <source>
        <dbReference type="EMBL" id="PKI77389.1"/>
    </source>
</evidence>
<evidence type="ECO:0000313" key="2">
    <source>
        <dbReference type="Proteomes" id="UP000233551"/>
    </source>
</evidence>
<keyword evidence="2" id="KW-1185">Reference proteome</keyword>